<dbReference type="Pfam" id="PF00890">
    <property type="entry name" value="FAD_binding_2"/>
    <property type="match status" value="1"/>
</dbReference>
<dbReference type="InterPro" id="IPR003953">
    <property type="entry name" value="FAD-dep_OxRdtase_2_FAD-bd"/>
</dbReference>
<dbReference type="Gene3D" id="3.50.50.60">
    <property type="entry name" value="FAD/NAD(P)-binding domain"/>
    <property type="match status" value="1"/>
</dbReference>
<dbReference type="EMBL" id="LFRF01000007">
    <property type="protein sequence ID" value="KND92083.1"/>
    <property type="molecule type" value="Genomic_DNA"/>
</dbReference>
<keyword evidence="2" id="KW-0560">Oxidoreductase</keyword>
<evidence type="ECO:0000313" key="4">
    <source>
        <dbReference type="EMBL" id="KND92083.1"/>
    </source>
</evidence>
<reference evidence="4 5" key="1">
    <citation type="journal article" date="2015" name="BMC Genomics">
        <title>The genome of the truffle-parasite Tolypocladium ophioglossoides and the evolution of antifungal peptaibiotics.</title>
        <authorList>
            <person name="Quandt C.A."/>
            <person name="Bushley K.E."/>
            <person name="Spatafora J.W."/>
        </authorList>
    </citation>
    <scope>NUCLEOTIDE SEQUENCE [LARGE SCALE GENOMIC DNA]</scope>
    <source>
        <strain evidence="4 5">CBS 100239</strain>
    </source>
</reference>
<evidence type="ECO:0000313" key="5">
    <source>
        <dbReference type="Proteomes" id="UP000036947"/>
    </source>
</evidence>
<dbReference type="OrthoDB" id="7777654at2759"/>
<keyword evidence="5" id="KW-1185">Reference proteome</keyword>
<feature type="domain" description="FAD-dependent oxidoreductase 2 FAD-binding" evidence="3">
    <location>
        <begin position="81"/>
        <end position="152"/>
    </location>
</feature>
<accession>A0A0L0NDF1</accession>
<dbReference type="InterPro" id="IPR036188">
    <property type="entry name" value="FAD/NAD-bd_sf"/>
</dbReference>
<organism evidence="4 5">
    <name type="scientific">Tolypocladium ophioglossoides (strain CBS 100239)</name>
    <name type="common">Snaketongue truffleclub</name>
    <name type="synonym">Elaphocordyceps ophioglossoides</name>
    <dbReference type="NCBI Taxonomy" id="1163406"/>
    <lineage>
        <taxon>Eukaryota</taxon>
        <taxon>Fungi</taxon>
        <taxon>Dikarya</taxon>
        <taxon>Ascomycota</taxon>
        <taxon>Pezizomycotina</taxon>
        <taxon>Sordariomycetes</taxon>
        <taxon>Hypocreomycetidae</taxon>
        <taxon>Hypocreales</taxon>
        <taxon>Ophiocordycipitaceae</taxon>
        <taxon>Tolypocladium</taxon>
    </lineage>
</organism>
<proteinExistence type="predicted"/>
<gene>
    <name evidence="4" type="ORF">TOPH_03422</name>
</gene>
<comment type="caution">
    <text evidence="4">The sequence shown here is derived from an EMBL/GenBank/DDBJ whole genome shotgun (WGS) entry which is preliminary data.</text>
</comment>
<protein>
    <submittedName>
        <fullName evidence="4">3-oxosteroid 1-dehydrogenase</fullName>
    </submittedName>
</protein>
<dbReference type="SUPFAM" id="SSF51905">
    <property type="entry name" value="FAD/NAD(P)-binding domain"/>
    <property type="match status" value="1"/>
</dbReference>
<evidence type="ECO:0000259" key="3">
    <source>
        <dbReference type="Pfam" id="PF00890"/>
    </source>
</evidence>
<dbReference type="AlphaFoldDB" id="A0A0L0NDF1"/>
<sequence>MDGAMGKGGGRTIESKAFDSRKLGAWQAALPSARPLAIQTIDAIILTRLTSSPRAFAYTVKKFIPLIAKAFLGQRLTSMGLALDSDGKVVGAKLDMKTGSQTICATRGLILAAGGYAHNRHIREWFMMIPASTDWTSSPKGDTGDAIVAGMSAKEPPPSGPPPPSLHALSRHSPLIIHHNHLELYTAQDMSPVVGVDITRSSPIYFSFSMLMLSLNSSVSECSISFLDSDPGV</sequence>
<keyword evidence="1" id="KW-0285">Flavoprotein</keyword>
<dbReference type="GO" id="GO:0016491">
    <property type="term" value="F:oxidoreductase activity"/>
    <property type="evidence" value="ECO:0007669"/>
    <property type="project" value="UniProtKB-KW"/>
</dbReference>
<evidence type="ECO:0000256" key="1">
    <source>
        <dbReference type="ARBA" id="ARBA00022630"/>
    </source>
</evidence>
<dbReference type="STRING" id="1163406.A0A0L0NDF1"/>
<evidence type="ECO:0000256" key="2">
    <source>
        <dbReference type="ARBA" id="ARBA00023002"/>
    </source>
</evidence>
<dbReference type="Proteomes" id="UP000036947">
    <property type="component" value="Unassembled WGS sequence"/>
</dbReference>
<name>A0A0L0NDF1_TOLOC</name>